<dbReference type="EMBL" id="CVQI01006780">
    <property type="protein sequence ID" value="CRK16293.1"/>
    <property type="molecule type" value="Genomic_DNA"/>
</dbReference>
<accession>A0A0G4L2X0</accession>
<feature type="region of interest" description="Disordered" evidence="1">
    <location>
        <begin position="565"/>
        <end position="641"/>
    </location>
</feature>
<name>A0A0G4L2X0_VERLO</name>
<evidence type="ECO:0000313" key="3">
    <source>
        <dbReference type="Proteomes" id="UP000045706"/>
    </source>
</evidence>
<dbReference type="Proteomes" id="UP000045706">
    <property type="component" value="Unassembled WGS sequence"/>
</dbReference>
<feature type="compositionally biased region" description="Basic and acidic residues" evidence="1">
    <location>
        <begin position="395"/>
        <end position="404"/>
    </location>
</feature>
<organism evidence="2 3">
    <name type="scientific">Verticillium longisporum</name>
    <name type="common">Verticillium dahliae var. longisporum</name>
    <dbReference type="NCBI Taxonomy" id="100787"/>
    <lineage>
        <taxon>Eukaryota</taxon>
        <taxon>Fungi</taxon>
        <taxon>Dikarya</taxon>
        <taxon>Ascomycota</taxon>
        <taxon>Pezizomycotina</taxon>
        <taxon>Sordariomycetes</taxon>
        <taxon>Hypocreomycetidae</taxon>
        <taxon>Glomerellales</taxon>
        <taxon>Plectosphaerellaceae</taxon>
        <taxon>Verticillium</taxon>
    </lineage>
</organism>
<proteinExistence type="predicted"/>
<protein>
    <submittedName>
        <fullName evidence="2">Uncharacterized protein</fullName>
    </submittedName>
</protein>
<feature type="compositionally biased region" description="Basic and acidic residues" evidence="1">
    <location>
        <begin position="603"/>
        <end position="614"/>
    </location>
</feature>
<feature type="region of interest" description="Disordered" evidence="1">
    <location>
        <begin position="387"/>
        <end position="415"/>
    </location>
</feature>
<feature type="compositionally biased region" description="Basic and acidic residues" evidence="1">
    <location>
        <begin position="60"/>
        <end position="69"/>
    </location>
</feature>
<dbReference type="AlphaFoldDB" id="A0A0G4L2X0"/>
<evidence type="ECO:0000256" key="1">
    <source>
        <dbReference type="SAM" id="MobiDB-lite"/>
    </source>
</evidence>
<feature type="region of interest" description="Disordered" evidence="1">
    <location>
        <begin position="689"/>
        <end position="723"/>
    </location>
</feature>
<evidence type="ECO:0000313" key="2">
    <source>
        <dbReference type="EMBL" id="CRK16293.1"/>
    </source>
</evidence>
<gene>
    <name evidence="2" type="ORF">BN1723_010921</name>
</gene>
<feature type="region of interest" description="Disordered" evidence="1">
    <location>
        <begin position="21"/>
        <end position="72"/>
    </location>
</feature>
<sequence length="787" mass="87395">MSLYMPDDDLNDYEFLKSLEAPPMVDPNAPLPSFFDAPANEEKQQQQQLSFAPPPPAKKLSREPKDRSRSSSPFRFSAFDAAATAAAAASAAVPAASAALAASEAEAESSTSAGHVYLKGIYDAMVKKVSDGADKYKENYKDLLESGDLWDRLTVQYMATFALFHSNNLPIRDAAALKSLPSVNSVDAPGYLVEHFWTLALQTLSQHSLKVWLPHVRLNSKICGVNVHWPINQQPDYKGLGIAALLLSEDVEERERGKVILTKDQIAGRAKMAETGYAGTSYAARRKPNGGLGKYYREADPSQGDPTTMLSSVASAKMTYERHYQQRCQGARLGGFSRAGPQGEVTEPSSSWDNAAVDNSWAVSAEQDLTGEVAEPFPFFEHDDEEYWEDEAEEAPSKNDKKDEDKEDEGPPVWSLYPDEVYPRFDHQGAFPFGPEPAKVYVMVEDNKADEGLEHSVYPWFITITRDPGADWQPYCAQQDGPEKDPHTAGRLIEPKKGFADLYPKGFQMLVGNQDKDKKPLDTKECLPGASRAFYGWIPKRFMPKRATIGYWGFDGDCMDRQFRGLPATSSDDKRRKQPRKMASSAGTVFRSPEGNTMRLSVKLREEKEAEQHQARQTQHPSDPSDPLLPAPSQRAPRVEDEASLRALDTSFALLNDATLEDYLEQRGLAQDYAAVVDGLRQLRDRCRQDSTELQRTDPNPRPSPTLASAAMPHQRSGPQGTTNVAFRPAAAAAGKNLAEMEREDEEQKALFASQKARYHAGEEIKLSEACSEMLRYMKRNPPGPRP</sequence>
<reference evidence="3" key="1">
    <citation type="submission" date="2015-05" db="EMBL/GenBank/DDBJ databases">
        <authorList>
            <person name="Fogelqvist Johan"/>
        </authorList>
    </citation>
    <scope>NUCLEOTIDE SEQUENCE [LARGE SCALE GENOMIC DNA]</scope>
</reference>
<feature type="compositionally biased region" description="Low complexity" evidence="1">
    <location>
        <begin position="621"/>
        <end position="633"/>
    </location>
</feature>